<feature type="compositionally biased region" description="Acidic residues" evidence="1">
    <location>
        <begin position="43"/>
        <end position="52"/>
    </location>
</feature>
<sequence length="196" mass="22496">MNEEKLVNHNIMRLSPQVMDYVEVRNPKTKIELLQLVEKERDEDVAETDILDSEGSGAEQVETEGSKGLAREEISKEKQWRGKRMRSEASTESRNNRESRHQSKRRPPVRMNGRKRSAPSLLVKNTEVKRLPNENCKWRKRQIPISFPLGPGARKMTRREVADESQVCLGGQVHIPYATDCTSARGKRQPEGQVHT</sequence>
<gene>
    <name evidence="2" type="ORF">NPIL_220251</name>
</gene>
<dbReference type="AlphaFoldDB" id="A0A8X6NAM3"/>
<evidence type="ECO:0000256" key="1">
    <source>
        <dbReference type="SAM" id="MobiDB-lite"/>
    </source>
</evidence>
<evidence type="ECO:0000313" key="2">
    <source>
        <dbReference type="EMBL" id="GFT03031.1"/>
    </source>
</evidence>
<keyword evidence="3" id="KW-1185">Reference proteome</keyword>
<dbReference type="Proteomes" id="UP000887013">
    <property type="component" value="Unassembled WGS sequence"/>
</dbReference>
<accession>A0A8X6NAM3</accession>
<evidence type="ECO:0000313" key="3">
    <source>
        <dbReference type="Proteomes" id="UP000887013"/>
    </source>
</evidence>
<feature type="compositionally biased region" description="Basic residues" evidence="1">
    <location>
        <begin position="102"/>
        <end position="117"/>
    </location>
</feature>
<protein>
    <submittedName>
        <fullName evidence="2">Uncharacterized protein</fullName>
    </submittedName>
</protein>
<reference evidence="2" key="1">
    <citation type="submission" date="2020-08" db="EMBL/GenBank/DDBJ databases">
        <title>Multicomponent nature underlies the extraordinary mechanical properties of spider dragline silk.</title>
        <authorList>
            <person name="Kono N."/>
            <person name="Nakamura H."/>
            <person name="Mori M."/>
            <person name="Yoshida Y."/>
            <person name="Ohtoshi R."/>
            <person name="Malay A.D."/>
            <person name="Moran D.A.P."/>
            <person name="Tomita M."/>
            <person name="Numata K."/>
            <person name="Arakawa K."/>
        </authorList>
    </citation>
    <scope>NUCLEOTIDE SEQUENCE</scope>
</reference>
<feature type="compositionally biased region" description="Basic and acidic residues" evidence="1">
    <location>
        <begin position="69"/>
        <end position="101"/>
    </location>
</feature>
<proteinExistence type="predicted"/>
<organism evidence="2 3">
    <name type="scientific">Nephila pilipes</name>
    <name type="common">Giant wood spider</name>
    <name type="synonym">Nephila maculata</name>
    <dbReference type="NCBI Taxonomy" id="299642"/>
    <lineage>
        <taxon>Eukaryota</taxon>
        <taxon>Metazoa</taxon>
        <taxon>Ecdysozoa</taxon>
        <taxon>Arthropoda</taxon>
        <taxon>Chelicerata</taxon>
        <taxon>Arachnida</taxon>
        <taxon>Araneae</taxon>
        <taxon>Araneomorphae</taxon>
        <taxon>Entelegynae</taxon>
        <taxon>Araneoidea</taxon>
        <taxon>Nephilidae</taxon>
        <taxon>Nephila</taxon>
    </lineage>
</organism>
<comment type="caution">
    <text evidence="2">The sequence shown here is derived from an EMBL/GenBank/DDBJ whole genome shotgun (WGS) entry which is preliminary data.</text>
</comment>
<name>A0A8X6NAM3_NEPPI</name>
<feature type="region of interest" description="Disordered" evidence="1">
    <location>
        <begin position="39"/>
        <end position="122"/>
    </location>
</feature>
<dbReference type="EMBL" id="BMAW01102186">
    <property type="protein sequence ID" value="GFT03031.1"/>
    <property type="molecule type" value="Genomic_DNA"/>
</dbReference>